<evidence type="ECO:0000256" key="1">
    <source>
        <dbReference type="SAM" id="MobiDB-lite"/>
    </source>
</evidence>
<evidence type="ECO:0000313" key="3">
    <source>
        <dbReference type="Proteomes" id="UP000092154"/>
    </source>
</evidence>
<feature type="region of interest" description="Disordered" evidence="1">
    <location>
        <begin position="1"/>
        <end position="20"/>
    </location>
</feature>
<organism evidence="2 3">
    <name type="scientific">Rhizopogon vinicolor AM-OR11-026</name>
    <dbReference type="NCBI Taxonomy" id="1314800"/>
    <lineage>
        <taxon>Eukaryota</taxon>
        <taxon>Fungi</taxon>
        <taxon>Dikarya</taxon>
        <taxon>Basidiomycota</taxon>
        <taxon>Agaricomycotina</taxon>
        <taxon>Agaricomycetes</taxon>
        <taxon>Agaricomycetidae</taxon>
        <taxon>Boletales</taxon>
        <taxon>Suillineae</taxon>
        <taxon>Rhizopogonaceae</taxon>
        <taxon>Rhizopogon</taxon>
    </lineage>
</organism>
<proteinExistence type="predicted"/>
<sequence>MASIMHGGSRATLPHPANVTTREAVVTEAIAEEQLATEERLRKEQAHAQLHPSRGSTQ</sequence>
<dbReference type="EMBL" id="KV448148">
    <property type="protein sequence ID" value="OAX42856.1"/>
    <property type="molecule type" value="Genomic_DNA"/>
</dbReference>
<keyword evidence="3" id="KW-1185">Reference proteome</keyword>
<protein>
    <submittedName>
        <fullName evidence="2">Uncharacterized protein</fullName>
    </submittedName>
</protein>
<evidence type="ECO:0000313" key="2">
    <source>
        <dbReference type="EMBL" id="OAX42856.1"/>
    </source>
</evidence>
<reference evidence="2 3" key="1">
    <citation type="submission" date="2016-06" db="EMBL/GenBank/DDBJ databases">
        <title>Comparative genomics of the ectomycorrhizal sister species Rhizopogon vinicolor and Rhizopogon vesiculosus (Basidiomycota: Boletales) reveals a divergence of the mating type B locus.</title>
        <authorList>
            <consortium name="DOE Joint Genome Institute"/>
            <person name="Mujic A.B."/>
            <person name="Kuo A."/>
            <person name="Tritt A."/>
            <person name="Lipzen A."/>
            <person name="Chen C."/>
            <person name="Johnson J."/>
            <person name="Sharma A."/>
            <person name="Barry K."/>
            <person name="Grigoriev I.V."/>
            <person name="Spatafora J.W."/>
        </authorList>
    </citation>
    <scope>NUCLEOTIDE SEQUENCE [LARGE SCALE GENOMIC DNA]</scope>
    <source>
        <strain evidence="2 3">AM-OR11-026</strain>
    </source>
</reference>
<name>A0A1B7NDC9_9AGAM</name>
<accession>A0A1B7NDC9</accession>
<dbReference type="AlphaFoldDB" id="A0A1B7NDC9"/>
<dbReference type="InParanoid" id="A0A1B7NDC9"/>
<gene>
    <name evidence="2" type="ORF">K503DRAFT_766375</name>
</gene>
<dbReference type="Proteomes" id="UP000092154">
    <property type="component" value="Unassembled WGS sequence"/>
</dbReference>
<dbReference type="OrthoDB" id="1689567at2759"/>